<evidence type="ECO:0000313" key="1">
    <source>
        <dbReference type="EMBL" id="MDG5901042.1"/>
    </source>
</evidence>
<proteinExistence type="predicted"/>
<name>A0AAW6QY25_9GAMM</name>
<comment type="caution">
    <text evidence="1">The sequence shown here is derived from an EMBL/GenBank/DDBJ whole genome shotgun (WGS) entry which is preliminary data.</text>
</comment>
<accession>A0AAW6QY25</accession>
<dbReference type="EMBL" id="SUNE01000010">
    <property type="protein sequence ID" value="MDG5901042.1"/>
    <property type="molecule type" value="Genomic_DNA"/>
</dbReference>
<organism evidence="1">
    <name type="scientific">Shewanella xiamenensis</name>
    <dbReference type="NCBI Taxonomy" id="332186"/>
    <lineage>
        <taxon>Bacteria</taxon>
        <taxon>Pseudomonadati</taxon>
        <taxon>Pseudomonadota</taxon>
        <taxon>Gammaproteobacteria</taxon>
        <taxon>Alteromonadales</taxon>
        <taxon>Shewanellaceae</taxon>
        <taxon>Shewanella</taxon>
    </lineage>
</organism>
<reference evidence="1" key="1">
    <citation type="journal article" date="2019" name="Int J Environ Res Public Health">
        <title>Characterization of Chromosome-Mediated BlaOXA-894 in Shewanella xiamenensis Isolated from Pig Wastewater.</title>
        <authorList>
            <person name="Zou H."/>
            <person name="Zhou Z."/>
            <person name="Xia H."/>
            <person name="Zhao Q."/>
            <person name="Li X."/>
        </authorList>
    </citation>
    <scope>NUCLEOTIDE SEQUENCE</scope>
    <source>
        <strain evidence="1">2015oxa</strain>
    </source>
</reference>
<dbReference type="Proteomes" id="UP001152518">
    <property type="component" value="Unassembled WGS sequence"/>
</dbReference>
<sequence length="147" mass="16630">MSKRPKIGDIVEIPLPDNGMGYAQYTHKHKQYGALLRVFQVCEKVDDISELSNALHKFTTFFPLGAAVNREVVRIAGNLPIKDELKTFPVFRAGVPNLSGIVETWWLWDGENETRIGKLSSEQMKYPIRGVINDTLLIERICSGWQG</sequence>
<dbReference type="AlphaFoldDB" id="A0AAW6QY25"/>
<gene>
    <name evidence="1" type="ORF">E2650_14310</name>
</gene>
<protein>
    <submittedName>
        <fullName evidence="1">Uncharacterized protein</fullName>
    </submittedName>
</protein>
<reference evidence="1" key="2">
    <citation type="submission" date="2019-04" db="EMBL/GenBank/DDBJ databases">
        <authorList>
            <person name="Zou H."/>
        </authorList>
    </citation>
    <scope>NUCLEOTIDE SEQUENCE</scope>
    <source>
        <strain evidence="1">2015oxa</strain>
    </source>
</reference>
<dbReference type="RefSeq" id="WP_279255403.1">
    <property type="nucleotide sequence ID" value="NZ_JBCATG010000014.1"/>
</dbReference>